<proteinExistence type="predicted"/>
<dbReference type="EMBL" id="BPLR01000907">
    <property type="protein sequence ID" value="GIY98278.1"/>
    <property type="molecule type" value="Genomic_DNA"/>
</dbReference>
<organism evidence="1 2">
    <name type="scientific">Caerostris extrusa</name>
    <name type="common">Bark spider</name>
    <name type="synonym">Caerostris bankana</name>
    <dbReference type="NCBI Taxonomy" id="172846"/>
    <lineage>
        <taxon>Eukaryota</taxon>
        <taxon>Metazoa</taxon>
        <taxon>Ecdysozoa</taxon>
        <taxon>Arthropoda</taxon>
        <taxon>Chelicerata</taxon>
        <taxon>Arachnida</taxon>
        <taxon>Araneae</taxon>
        <taxon>Araneomorphae</taxon>
        <taxon>Entelegynae</taxon>
        <taxon>Araneoidea</taxon>
        <taxon>Araneidae</taxon>
        <taxon>Caerostris</taxon>
    </lineage>
</organism>
<evidence type="ECO:0000313" key="1">
    <source>
        <dbReference type="EMBL" id="GIY98278.1"/>
    </source>
</evidence>
<dbReference type="Proteomes" id="UP001054945">
    <property type="component" value="Unassembled WGS sequence"/>
</dbReference>
<protein>
    <submittedName>
        <fullName evidence="1">Uncharacterized protein</fullName>
    </submittedName>
</protein>
<keyword evidence="2" id="KW-1185">Reference proteome</keyword>
<name>A0AAV4XUI9_CAEEX</name>
<evidence type="ECO:0000313" key="2">
    <source>
        <dbReference type="Proteomes" id="UP001054945"/>
    </source>
</evidence>
<gene>
    <name evidence="1" type="ORF">CEXT_275251</name>
</gene>
<accession>A0AAV4XUI9</accession>
<dbReference type="AlphaFoldDB" id="A0AAV4XUI9"/>
<comment type="caution">
    <text evidence="1">The sequence shown here is derived from an EMBL/GenBank/DDBJ whole genome shotgun (WGS) entry which is preliminary data.</text>
</comment>
<sequence length="120" mass="13868">MLRINGVFIVPSVRYLQLSRVVGAAENAMVLKMNAFESFAYLIRTRDYDERARFVEPEEDQWVNSVAREHGKTNSETRHDSETGRVDFCEMLFLVTDILDSLSEKKTSAAEKSLESCQRW</sequence>
<reference evidence="1 2" key="1">
    <citation type="submission" date="2021-06" db="EMBL/GenBank/DDBJ databases">
        <title>Caerostris extrusa draft genome.</title>
        <authorList>
            <person name="Kono N."/>
            <person name="Arakawa K."/>
        </authorList>
    </citation>
    <scope>NUCLEOTIDE SEQUENCE [LARGE SCALE GENOMIC DNA]</scope>
</reference>